<evidence type="ECO:0000256" key="7">
    <source>
        <dbReference type="ARBA" id="ARBA00023163"/>
    </source>
</evidence>
<keyword evidence="7 8" id="KW-0804">Transcription</keyword>
<evidence type="ECO:0000256" key="2">
    <source>
        <dbReference type="ARBA" id="ARBA00022723"/>
    </source>
</evidence>
<dbReference type="Pfam" id="PF09012">
    <property type="entry name" value="FeoC"/>
    <property type="match status" value="1"/>
</dbReference>
<evidence type="ECO:0000313" key="10">
    <source>
        <dbReference type="EMBL" id="PQQ23612.1"/>
    </source>
</evidence>
<dbReference type="InterPro" id="IPR036388">
    <property type="entry name" value="WH-like_DNA-bd_sf"/>
</dbReference>
<proteinExistence type="inferred from homology"/>
<keyword evidence="4" id="KW-0411">Iron-sulfur</keyword>
<evidence type="ECO:0000313" key="11">
    <source>
        <dbReference type="Proteomes" id="UP000239550"/>
    </source>
</evidence>
<dbReference type="GO" id="GO:0005506">
    <property type="term" value="F:iron ion binding"/>
    <property type="evidence" value="ECO:0007669"/>
    <property type="project" value="UniProtKB-UniRule"/>
</dbReference>
<evidence type="ECO:0000256" key="5">
    <source>
        <dbReference type="ARBA" id="ARBA00023015"/>
    </source>
</evidence>
<dbReference type="Gene3D" id="1.10.10.10">
    <property type="entry name" value="Winged helix-like DNA-binding domain superfamily/Winged helix DNA-binding domain"/>
    <property type="match status" value="1"/>
</dbReference>
<keyword evidence="11" id="KW-1185">Reference proteome</keyword>
<dbReference type="Proteomes" id="UP000239550">
    <property type="component" value="Unassembled WGS sequence"/>
</dbReference>
<reference evidence="10 11" key="1">
    <citation type="submission" date="2018-02" db="EMBL/GenBank/DDBJ databases">
        <title>Five New Genomes of Indian Photorhabdus Isolates TSA.</title>
        <authorList>
            <person name="Dubay B."/>
            <person name="Somvanshi V.S."/>
        </authorList>
    </citation>
    <scope>NUCLEOTIDE SEQUENCE [LARGE SCALE GENOMIC DNA]</scope>
    <source>
        <strain evidence="10 11">H1</strain>
    </source>
</reference>
<protein>
    <recommendedName>
        <fullName evidence="8">Probable [Fe-S]-dependent transcriptional repressor</fullName>
    </recommendedName>
</protein>
<dbReference type="GO" id="GO:0003677">
    <property type="term" value="F:DNA binding"/>
    <property type="evidence" value="ECO:0007669"/>
    <property type="project" value="UniProtKB-KW"/>
</dbReference>
<organism evidence="10 11">
    <name type="scientific">Photorhabdus hindustanensis</name>
    <dbReference type="NCBI Taxonomy" id="2918802"/>
    <lineage>
        <taxon>Bacteria</taxon>
        <taxon>Pseudomonadati</taxon>
        <taxon>Pseudomonadota</taxon>
        <taxon>Gammaproteobacteria</taxon>
        <taxon>Enterobacterales</taxon>
        <taxon>Morganellaceae</taxon>
        <taxon>Photorhabdus</taxon>
    </lineage>
</organism>
<comment type="caution">
    <text evidence="8">Lacks conserved residue(s) required for the propagation of feature annotation.</text>
</comment>
<keyword evidence="1 8" id="KW-0678">Repressor</keyword>
<keyword evidence="3" id="KW-0408">Iron</keyword>
<evidence type="ECO:0000256" key="1">
    <source>
        <dbReference type="ARBA" id="ARBA00022491"/>
    </source>
</evidence>
<dbReference type="InterPro" id="IPR036390">
    <property type="entry name" value="WH_DNA-bd_sf"/>
</dbReference>
<dbReference type="RefSeq" id="WP_105396360.1">
    <property type="nucleotide sequence ID" value="NZ_CAWNTA010000121.1"/>
</dbReference>
<evidence type="ECO:0000256" key="3">
    <source>
        <dbReference type="ARBA" id="ARBA00023004"/>
    </source>
</evidence>
<sequence>MISLLQVRDAVALNGRADAKLLSHQLSASLSMVEAMLEQLTVMGKLEKIDTTARLSGSCKQCPETQKCDTAVYRIAGGY</sequence>
<comment type="caution">
    <text evidence="10">The sequence shown here is derived from an EMBL/GenBank/DDBJ whole genome shotgun (WGS) entry which is preliminary data.</text>
</comment>
<evidence type="ECO:0000256" key="8">
    <source>
        <dbReference type="HAMAP-Rule" id="MF_01586"/>
    </source>
</evidence>
<dbReference type="InterPro" id="IPR023732">
    <property type="entry name" value="FeoC"/>
</dbReference>
<keyword evidence="5 8" id="KW-0805">Transcription regulation</keyword>
<dbReference type="GO" id="GO:0051536">
    <property type="term" value="F:iron-sulfur cluster binding"/>
    <property type="evidence" value="ECO:0007669"/>
    <property type="project" value="UniProtKB-KW"/>
</dbReference>
<dbReference type="AlphaFoldDB" id="A0A2S8PX74"/>
<evidence type="ECO:0000256" key="4">
    <source>
        <dbReference type="ARBA" id="ARBA00023014"/>
    </source>
</evidence>
<keyword evidence="6 8" id="KW-0238">DNA-binding</keyword>
<accession>A0A2S8PX74</accession>
<keyword evidence="2" id="KW-0479">Metal-binding</keyword>
<gene>
    <name evidence="8" type="primary">feoC</name>
    <name evidence="10" type="ORF">C6H66_18575</name>
</gene>
<dbReference type="HAMAP" id="MF_01586">
    <property type="entry name" value="FeoC"/>
    <property type="match status" value="1"/>
</dbReference>
<comment type="function">
    <text evidence="8">May function as a transcriptional regulator that controls feoABC expression.</text>
</comment>
<comment type="similarity">
    <text evidence="8">Belongs to the FeoC family.</text>
</comment>
<evidence type="ECO:0000259" key="9">
    <source>
        <dbReference type="Pfam" id="PF09012"/>
    </source>
</evidence>
<dbReference type="InterPro" id="IPR015102">
    <property type="entry name" value="Tscrpt_reg_HTH_FeoC"/>
</dbReference>
<dbReference type="SUPFAM" id="SSF46785">
    <property type="entry name" value="Winged helix' DNA-binding domain"/>
    <property type="match status" value="1"/>
</dbReference>
<evidence type="ECO:0000256" key="6">
    <source>
        <dbReference type="ARBA" id="ARBA00023125"/>
    </source>
</evidence>
<name>A0A2S8PX74_9GAMM</name>
<dbReference type="EMBL" id="PUWT01000054">
    <property type="protein sequence ID" value="PQQ23612.1"/>
    <property type="molecule type" value="Genomic_DNA"/>
</dbReference>
<feature type="domain" description="Transcriptional regulator HTH-type FeoC" evidence="9">
    <location>
        <begin position="3"/>
        <end position="73"/>
    </location>
</feature>